<feature type="compositionally biased region" description="Polar residues" evidence="1">
    <location>
        <begin position="65"/>
        <end position="77"/>
    </location>
</feature>
<accession>A0A7F8KE72</accession>
<keyword evidence="2" id="KW-1185">Reference proteome</keyword>
<sequence length="309" mass="32552">MGIAIPEAMYFKTSVGCTGQLQGGRSPKRACKTQRGSGSSAVTLWKHLQAPRSLRGGASGRYSPGASSSGPKQSGTGDCQARLSLTRRNPRSSLTERPTAPSPVPLPGERRRRAEAANLGLCPTLSGRSARLRPALDGAGLRRAWLRARAPAQSSPFPSGARAARPAPARACGAPVRLPLVRPPRAPPCAPPALLQRRSWQPGSQLALREAAATSSSARLRALDSSVGRGAGRGTSPSCSACLCSSGFPGWTQVLEGAPLQTRHKETLRRPECRLEGHSVGFSCVVFRISRSRKRDVQAATQTGQTRAS</sequence>
<dbReference type="Proteomes" id="UP000248483">
    <property type="component" value="Unplaced"/>
</dbReference>
<evidence type="ECO:0000313" key="2">
    <source>
        <dbReference type="Proteomes" id="UP000248483"/>
    </source>
</evidence>
<dbReference type="InParanoid" id="A0A7F8KE72"/>
<evidence type="ECO:0000313" key="3">
    <source>
        <dbReference type="RefSeq" id="XP_030619699.1"/>
    </source>
</evidence>
<name>A0A7F8KE72_DELLE</name>
<organism evidence="2 3">
    <name type="scientific">Delphinapterus leucas</name>
    <name type="common">Beluga whale</name>
    <dbReference type="NCBI Taxonomy" id="9749"/>
    <lineage>
        <taxon>Eukaryota</taxon>
        <taxon>Metazoa</taxon>
        <taxon>Chordata</taxon>
        <taxon>Craniata</taxon>
        <taxon>Vertebrata</taxon>
        <taxon>Euteleostomi</taxon>
        <taxon>Mammalia</taxon>
        <taxon>Eutheria</taxon>
        <taxon>Laurasiatheria</taxon>
        <taxon>Artiodactyla</taxon>
        <taxon>Whippomorpha</taxon>
        <taxon>Cetacea</taxon>
        <taxon>Odontoceti</taxon>
        <taxon>Monodontidae</taxon>
        <taxon>Delphinapterus</taxon>
    </lineage>
</organism>
<dbReference type="AlphaFoldDB" id="A0A7F8KE72"/>
<feature type="region of interest" description="Disordered" evidence="1">
    <location>
        <begin position="53"/>
        <end position="109"/>
    </location>
</feature>
<dbReference type="KEGG" id="dle:115803841"/>
<reference evidence="3" key="1">
    <citation type="submission" date="2025-08" db="UniProtKB">
        <authorList>
            <consortium name="RefSeq"/>
        </authorList>
    </citation>
    <scope>IDENTIFICATION</scope>
    <source>
        <tissue evidence="3">Blood</tissue>
    </source>
</reference>
<protein>
    <submittedName>
        <fullName evidence="3">Uncharacterized protein LOC115803841</fullName>
    </submittedName>
</protein>
<dbReference type="RefSeq" id="XP_030619699.1">
    <property type="nucleotide sequence ID" value="XM_030763839.1"/>
</dbReference>
<dbReference type="GeneID" id="115803841"/>
<proteinExistence type="predicted"/>
<gene>
    <name evidence="3" type="primary">LOC115803841</name>
</gene>
<evidence type="ECO:0000256" key="1">
    <source>
        <dbReference type="SAM" id="MobiDB-lite"/>
    </source>
</evidence>
<feature type="region of interest" description="Disordered" evidence="1">
    <location>
        <begin position="19"/>
        <end position="40"/>
    </location>
</feature>